<evidence type="ECO:0000256" key="3">
    <source>
        <dbReference type="ARBA" id="ARBA00020552"/>
    </source>
</evidence>
<protein>
    <recommendedName>
        <fullName evidence="3">Lectin-like protein BA14k</fullName>
    </recommendedName>
</protein>
<evidence type="ECO:0000256" key="4">
    <source>
        <dbReference type="ARBA" id="ARBA00022475"/>
    </source>
</evidence>
<evidence type="ECO:0000256" key="2">
    <source>
        <dbReference type="ARBA" id="ARBA00010270"/>
    </source>
</evidence>
<dbReference type="EMBL" id="JRPN01000028">
    <property type="protein sequence ID" value="KGT74820.1"/>
    <property type="molecule type" value="Genomic_DNA"/>
</dbReference>
<accession>A0A0A3XKF5</accession>
<dbReference type="Proteomes" id="UP000030377">
    <property type="component" value="Unassembled WGS sequence"/>
</dbReference>
<evidence type="ECO:0000256" key="8">
    <source>
        <dbReference type="SAM" id="SignalP"/>
    </source>
</evidence>
<dbReference type="Pfam" id="PF07886">
    <property type="entry name" value="BA14K"/>
    <property type="match status" value="1"/>
</dbReference>
<comment type="subcellular location">
    <subcellularLocation>
        <location evidence="1">Membrane</location>
        <topology evidence="1">Single-pass membrane protein</topology>
    </subcellularLocation>
</comment>
<dbReference type="GO" id="GO:0030246">
    <property type="term" value="F:carbohydrate binding"/>
    <property type="evidence" value="ECO:0007669"/>
    <property type="project" value="UniProtKB-KW"/>
</dbReference>
<reference evidence="9 10" key="1">
    <citation type="submission" date="2014-09" db="EMBL/GenBank/DDBJ databases">
        <title>Draft genome of Bradyrhizobium japonicum Is-34.</title>
        <authorList>
            <person name="Tsurumaru H."/>
            <person name="Yamakawa T."/>
            <person name="Hashimoto S."/>
            <person name="Okizaki K."/>
            <person name="Kanesaki Y."/>
            <person name="Yoshikawa H."/>
            <person name="Yajima S."/>
        </authorList>
    </citation>
    <scope>NUCLEOTIDE SEQUENCE [LARGE SCALE GENOMIC DNA]</scope>
    <source>
        <strain evidence="9 10">Is-34</strain>
    </source>
</reference>
<name>A0A0A3XKF5_BRAJP</name>
<dbReference type="AlphaFoldDB" id="A0A0A3XKF5"/>
<gene>
    <name evidence="9" type="ORF">MA20_36285</name>
</gene>
<dbReference type="RefSeq" id="WP_041959470.1">
    <property type="nucleotide sequence ID" value="NZ_JRPN01000028.1"/>
</dbReference>
<evidence type="ECO:0000256" key="5">
    <source>
        <dbReference type="ARBA" id="ARBA00022734"/>
    </source>
</evidence>
<evidence type="ECO:0000313" key="10">
    <source>
        <dbReference type="Proteomes" id="UP000030377"/>
    </source>
</evidence>
<comment type="similarity">
    <text evidence="2">Belongs to the BA14k family.</text>
</comment>
<dbReference type="GO" id="GO:0016020">
    <property type="term" value="C:membrane"/>
    <property type="evidence" value="ECO:0007669"/>
    <property type="project" value="UniProtKB-SubCell"/>
</dbReference>
<keyword evidence="5" id="KW-0430">Lectin</keyword>
<dbReference type="InterPro" id="IPR012413">
    <property type="entry name" value="BA14K"/>
</dbReference>
<sequence>MTGLKILAAVALLSGLTASAAYAQSGFASSHPDTYEAENPNRNLNGTLTPAGRQGLELPDGEAPAQGADSAMARADGTASRSCAERYRSYDPATGTYLGWDGNRHICR</sequence>
<proteinExistence type="inferred from homology"/>
<keyword evidence="4" id="KW-1003">Cell membrane</keyword>
<feature type="chain" id="PRO_5002004448" description="Lectin-like protein BA14k" evidence="8">
    <location>
        <begin position="24"/>
        <end position="108"/>
    </location>
</feature>
<evidence type="ECO:0000256" key="1">
    <source>
        <dbReference type="ARBA" id="ARBA00004167"/>
    </source>
</evidence>
<evidence type="ECO:0000256" key="7">
    <source>
        <dbReference type="SAM" id="MobiDB-lite"/>
    </source>
</evidence>
<evidence type="ECO:0000256" key="6">
    <source>
        <dbReference type="ARBA" id="ARBA00025321"/>
    </source>
</evidence>
<keyword evidence="8" id="KW-0732">Signal</keyword>
<feature type="signal peptide" evidence="8">
    <location>
        <begin position="1"/>
        <end position="23"/>
    </location>
</feature>
<comment type="caution">
    <text evidence="9">The sequence shown here is derived from an EMBL/GenBank/DDBJ whole genome shotgun (WGS) entry which is preliminary data.</text>
</comment>
<keyword evidence="4" id="KW-0472">Membrane</keyword>
<feature type="region of interest" description="Disordered" evidence="7">
    <location>
        <begin position="28"/>
        <end position="84"/>
    </location>
</feature>
<organism evidence="9 10">
    <name type="scientific">Bradyrhizobium japonicum</name>
    <dbReference type="NCBI Taxonomy" id="375"/>
    <lineage>
        <taxon>Bacteria</taxon>
        <taxon>Pseudomonadati</taxon>
        <taxon>Pseudomonadota</taxon>
        <taxon>Alphaproteobacteria</taxon>
        <taxon>Hyphomicrobiales</taxon>
        <taxon>Nitrobacteraceae</taxon>
        <taxon>Bradyrhizobium</taxon>
    </lineage>
</organism>
<evidence type="ECO:0000313" key="9">
    <source>
        <dbReference type="EMBL" id="KGT74820.1"/>
    </source>
</evidence>
<comment type="function">
    <text evidence="6">Has immunoglobulin-binding and hemagglutination properties, and can bind to mannose. Essential for virulence. May be involved in LPS biosynthesis or polysaccharide transport.</text>
</comment>